<reference evidence="5 6" key="1">
    <citation type="submission" date="2023-04" db="EMBL/GenBank/DDBJ databases">
        <title>Funneling lignin-derived compounds into biodiesel using alkali-halophilic Citricoccus sp. P2.</title>
        <authorList>
            <person name="Luo C.-B."/>
        </authorList>
    </citation>
    <scope>NUCLEOTIDE SEQUENCE [LARGE SCALE GENOMIC DNA]</scope>
    <source>
        <strain evidence="5 6">P2</strain>
    </source>
</reference>
<keyword evidence="6" id="KW-1185">Reference proteome</keyword>
<dbReference type="Proteomes" id="UP001219037">
    <property type="component" value="Chromosome"/>
</dbReference>
<dbReference type="Pfam" id="PF00392">
    <property type="entry name" value="GntR"/>
    <property type="match status" value="1"/>
</dbReference>
<dbReference type="InterPro" id="IPR011711">
    <property type="entry name" value="GntR_C"/>
</dbReference>
<keyword evidence="1" id="KW-0805">Transcription regulation</keyword>
<dbReference type="InterPro" id="IPR036390">
    <property type="entry name" value="WH_DNA-bd_sf"/>
</dbReference>
<evidence type="ECO:0000256" key="3">
    <source>
        <dbReference type="ARBA" id="ARBA00023163"/>
    </source>
</evidence>
<dbReference type="InterPro" id="IPR000524">
    <property type="entry name" value="Tscrpt_reg_HTH_GntR"/>
</dbReference>
<dbReference type="SMART" id="SM00895">
    <property type="entry name" value="FCD"/>
    <property type="match status" value="1"/>
</dbReference>
<accession>A0ABY8H9S2</accession>
<dbReference type="PRINTS" id="PR00035">
    <property type="entry name" value="HTHGNTR"/>
</dbReference>
<evidence type="ECO:0000256" key="2">
    <source>
        <dbReference type="ARBA" id="ARBA00023125"/>
    </source>
</evidence>
<evidence type="ECO:0000313" key="5">
    <source>
        <dbReference type="EMBL" id="WFP17885.1"/>
    </source>
</evidence>
<protein>
    <submittedName>
        <fullName evidence="5">GntR family transcriptional regulator</fullName>
    </submittedName>
</protein>
<keyword evidence="3" id="KW-0804">Transcription</keyword>
<dbReference type="InterPro" id="IPR008920">
    <property type="entry name" value="TF_FadR/GntR_C"/>
</dbReference>
<name>A0ABY8H9S2_9MICC</name>
<evidence type="ECO:0000313" key="6">
    <source>
        <dbReference type="Proteomes" id="UP001219037"/>
    </source>
</evidence>
<dbReference type="PROSITE" id="PS50949">
    <property type="entry name" value="HTH_GNTR"/>
    <property type="match status" value="1"/>
</dbReference>
<evidence type="ECO:0000256" key="1">
    <source>
        <dbReference type="ARBA" id="ARBA00023015"/>
    </source>
</evidence>
<dbReference type="EMBL" id="CP121252">
    <property type="protein sequence ID" value="WFP17885.1"/>
    <property type="molecule type" value="Genomic_DNA"/>
</dbReference>
<dbReference type="InterPro" id="IPR036388">
    <property type="entry name" value="WH-like_DNA-bd_sf"/>
</dbReference>
<dbReference type="SUPFAM" id="SSF46785">
    <property type="entry name" value="Winged helix' DNA-binding domain"/>
    <property type="match status" value="1"/>
</dbReference>
<feature type="domain" description="HTH gntR-type" evidence="4">
    <location>
        <begin position="1"/>
        <end position="61"/>
    </location>
</feature>
<dbReference type="PANTHER" id="PTHR43537:SF24">
    <property type="entry name" value="GLUCONATE OPERON TRANSCRIPTIONAL REPRESSOR"/>
    <property type="match status" value="1"/>
</dbReference>
<dbReference type="PANTHER" id="PTHR43537">
    <property type="entry name" value="TRANSCRIPTIONAL REGULATOR, GNTR FAMILY"/>
    <property type="match status" value="1"/>
</dbReference>
<dbReference type="Pfam" id="PF07729">
    <property type="entry name" value="FCD"/>
    <property type="match status" value="1"/>
</dbReference>
<keyword evidence="2" id="KW-0238">DNA-binding</keyword>
<dbReference type="Gene3D" id="1.10.10.10">
    <property type="entry name" value="Winged helix-like DNA-binding domain superfamily/Winged helix DNA-binding domain"/>
    <property type="match status" value="1"/>
</dbReference>
<evidence type="ECO:0000259" key="4">
    <source>
        <dbReference type="PROSITE" id="PS50949"/>
    </source>
</evidence>
<organism evidence="5 6">
    <name type="scientific">Citricoccus muralis</name>
    <dbReference type="NCBI Taxonomy" id="169134"/>
    <lineage>
        <taxon>Bacteria</taxon>
        <taxon>Bacillati</taxon>
        <taxon>Actinomycetota</taxon>
        <taxon>Actinomycetes</taxon>
        <taxon>Micrococcales</taxon>
        <taxon>Micrococcaceae</taxon>
        <taxon>Citricoccus</taxon>
    </lineage>
</organism>
<gene>
    <name evidence="5" type="ORF">P8192_03695</name>
</gene>
<sequence length="227" mass="25407">MRFVTNAAASGELEVEQFYSVYQLAEQLGISRSPVREGLLRLEEAGLIQFSRNKGFKILPVGPQDVAEIFSMRIAVEVPAAARVAKRADRAWSADADQITARMTALASADDAEAFMEQDRRLHDLIMDASGSHRGRDVVNRLRVSTSRLGVSTAGKERSLDQILREHAPILQAVRERDPQRAAKAMHDHLYRTGLLLVEQTWSALPEDSPLRQTTPSEIWNDFTITR</sequence>
<proteinExistence type="predicted"/>
<dbReference type="SUPFAM" id="SSF48008">
    <property type="entry name" value="GntR ligand-binding domain-like"/>
    <property type="match status" value="1"/>
</dbReference>
<dbReference type="Gene3D" id="1.20.120.530">
    <property type="entry name" value="GntR ligand-binding domain-like"/>
    <property type="match status" value="1"/>
</dbReference>